<accession>A0A0B7K380</accession>
<proteinExistence type="predicted"/>
<evidence type="ECO:0000313" key="1">
    <source>
        <dbReference type="EMBL" id="CEO49146.1"/>
    </source>
</evidence>
<protein>
    <submittedName>
        <fullName evidence="1">Uncharacterized protein</fullName>
    </submittedName>
</protein>
<feature type="non-terminal residue" evidence="1">
    <location>
        <position position="1"/>
    </location>
</feature>
<dbReference type="EMBL" id="CDPU01000013">
    <property type="protein sequence ID" value="CEO49146.1"/>
    <property type="molecule type" value="Genomic_DNA"/>
</dbReference>
<organism evidence="1">
    <name type="scientific">Bionectria ochroleuca</name>
    <name type="common">Gliocladium roseum</name>
    <dbReference type="NCBI Taxonomy" id="29856"/>
    <lineage>
        <taxon>Eukaryota</taxon>
        <taxon>Fungi</taxon>
        <taxon>Dikarya</taxon>
        <taxon>Ascomycota</taxon>
        <taxon>Pezizomycotina</taxon>
        <taxon>Sordariomycetes</taxon>
        <taxon>Hypocreomycetidae</taxon>
        <taxon>Hypocreales</taxon>
        <taxon>Bionectriaceae</taxon>
        <taxon>Clonostachys</taxon>
    </lineage>
</organism>
<reference evidence="1" key="1">
    <citation type="submission" date="2015-01" db="EMBL/GenBank/DDBJ databases">
        <authorList>
            <person name="Durling Mikael"/>
        </authorList>
    </citation>
    <scope>NUCLEOTIDE SEQUENCE</scope>
</reference>
<sequence>VLHRTRLSTSTSISSCIVALRHRQRLRPLKYRVWPLQHTSDFLAHHPEQPTPSPVQSRQLRKRRYSIFLDFIKSPLPPFVLPNHRLHTALFSPVSDPKSLQPFASLPTYHLRSRLLLVYT</sequence>
<name>A0A0B7K380_BIOOC</name>
<dbReference type="AlphaFoldDB" id="A0A0B7K380"/>
<gene>
    <name evidence="1" type="ORF">BN869_000005203_1</name>
</gene>